<dbReference type="PANTHER" id="PTHR10606">
    <property type="entry name" value="6-PHOSPHOFRUCTO-2-KINASE/FRUCTOSE-2,6-BISPHOSPHATASE"/>
    <property type="match status" value="1"/>
</dbReference>
<dbReference type="InterPro" id="IPR027417">
    <property type="entry name" value="P-loop_NTPase"/>
</dbReference>
<gene>
    <name evidence="5" type="ORF">LODBEIA_P03360</name>
</gene>
<dbReference type="SUPFAM" id="SSF52540">
    <property type="entry name" value="P-loop containing nucleoside triphosphate hydrolases"/>
    <property type="match status" value="1"/>
</dbReference>
<evidence type="ECO:0000256" key="1">
    <source>
        <dbReference type="ARBA" id="ARBA00022741"/>
    </source>
</evidence>
<keyword evidence="1" id="KW-0547">Nucleotide-binding</keyword>
<organism evidence="5 6">
    <name type="scientific">Lodderomyces beijingensis</name>
    <dbReference type="NCBI Taxonomy" id="1775926"/>
    <lineage>
        <taxon>Eukaryota</taxon>
        <taxon>Fungi</taxon>
        <taxon>Dikarya</taxon>
        <taxon>Ascomycota</taxon>
        <taxon>Saccharomycotina</taxon>
        <taxon>Pichiomycetes</taxon>
        <taxon>Debaryomycetaceae</taxon>
        <taxon>Candida/Lodderomyces clade</taxon>
        <taxon>Lodderomyces</taxon>
    </lineage>
</organism>
<feature type="region of interest" description="Disordered" evidence="3">
    <location>
        <begin position="324"/>
        <end position="348"/>
    </location>
</feature>
<protein>
    <recommendedName>
        <fullName evidence="4">6-phosphofructo-2-kinase domain-containing protein</fullName>
    </recommendedName>
</protein>
<proteinExistence type="predicted"/>
<dbReference type="EMBL" id="OZ022405">
    <property type="protein sequence ID" value="CAK9435609.1"/>
    <property type="molecule type" value="Genomic_DNA"/>
</dbReference>
<evidence type="ECO:0000259" key="4">
    <source>
        <dbReference type="Pfam" id="PF01591"/>
    </source>
</evidence>
<dbReference type="Gene3D" id="3.40.50.300">
    <property type="entry name" value="P-loop containing nucleotide triphosphate hydrolases"/>
    <property type="match status" value="1"/>
</dbReference>
<evidence type="ECO:0000256" key="2">
    <source>
        <dbReference type="ARBA" id="ARBA00022840"/>
    </source>
</evidence>
<reference evidence="5 6" key="1">
    <citation type="submission" date="2024-03" db="EMBL/GenBank/DDBJ databases">
        <authorList>
            <person name="Brejova B."/>
        </authorList>
    </citation>
    <scope>NUCLEOTIDE SEQUENCE [LARGE SCALE GENOMIC DNA]</scope>
    <source>
        <strain evidence="5 6">CBS 14171</strain>
    </source>
</reference>
<accession>A0ABP0ZF81</accession>
<evidence type="ECO:0000313" key="5">
    <source>
        <dbReference type="EMBL" id="CAK9435609.1"/>
    </source>
</evidence>
<dbReference type="InterPro" id="IPR013079">
    <property type="entry name" value="6Phosfructo_kin"/>
</dbReference>
<dbReference type="GeneID" id="92205532"/>
<dbReference type="PANTHER" id="PTHR10606:SF32">
    <property type="entry name" value="6-PHOSPHOFRUCTO-2-KINASE 1"/>
    <property type="match status" value="1"/>
</dbReference>
<evidence type="ECO:0000256" key="3">
    <source>
        <dbReference type="SAM" id="MobiDB-lite"/>
    </source>
</evidence>
<dbReference type="Pfam" id="PF01591">
    <property type="entry name" value="6PF2K"/>
    <property type="match status" value="1"/>
</dbReference>
<dbReference type="RefSeq" id="XP_066827274.1">
    <property type="nucleotide sequence ID" value="XM_066973461.1"/>
</dbReference>
<dbReference type="InterPro" id="IPR003094">
    <property type="entry name" value="6Pfruct_kin"/>
</dbReference>
<keyword evidence="6" id="KW-1185">Reference proteome</keyword>
<sequence>MASKPVFEFFDSNSDPTTTSTTAAATYAMQAPERDYDEHDLLSTSSTTSINSLFDLTSALHARSTSSTTVTPALSRNDSMKLTKKQPNQVWDFASKLDKRLKQAQSPPSLLQPSPPQQKTKLVFLLVGLPASGKSTLCHHFKDYIDENTSYRAQIYNAGNVRRRKSLGIFNDSTFFDPRNNQAKQDRELYATITLNNLLADVANDVIDIGFLDATNTTQTRRHRMLDSIHNANSQYTLRAIILDVQCFDANLVNFNICRGKVHNQDYANKNSQVAIRDFKKRLAHYKQVYEPVEWSELDEYDLMGWICGYAKFIDAGRQFVLQPSKSGENEGEREEQGEDVGEDDDDDDAWYWNLIESFRARYWDLKGKVYHEDVQTWYQEQGKGLLQ</sequence>
<feature type="domain" description="6-phosphofructo-2-kinase" evidence="4">
    <location>
        <begin position="117"/>
        <end position="320"/>
    </location>
</feature>
<dbReference type="Proteomes" id="UP001497383">
    <property type="component" value="Chromosome 1"/>
</dbReference>
<name>A0ABP0ZF81_9ASCO</name>
<evidence type="ECO:0000313" key="6">
    <source>
        <dbReference type="Proteomes" id="UP001497383"/>
    </source>
</evidence>
<feature type="compositionally biased region" description="Acidic residues" evidence="3">
    <location>
        <begin position="330"/>
        <end position="348"/>
    </location>
</feature>
<keyword evidence="2" id="KW-0067">ATP-binding</keyword>